<gene>
    <name evidence="1" type="ORF">E5357_17765</name>
</gene>
<sequence length="135" mass="16098">MVEKEHVLKLLKQNQSFVVFGKEFVFAFTWDEKRGMYEEYREYKKCGWEKGDDIMQVFFEGRAFESYLEEGEILVHEVDGKIENEIVANYIRKDYQERSRYLLTSKKRNKFAALIQDNKKVSSTLQPPSPHSWGN</sequence>
<dbReference type="EMBL" id="SRZB01000133">
    <property type="protein sequence ID" value="TGX94991.1"/>
    <property type="molecule type" value="Genomic_DNA"/>
</dbReference>
<comment type="caution">
    <text evidence="1">The sequence shown here is derived from an EMBL/GenBank/DDBJ whole genome shotgun (WGS) entry which is preliminary data.</text>
</comment>
<accession>A0AC61QUA2</accession>
<dbReference type="Proteomes" id="UP000307720">
    <property type="component" value="Unassembled WGS sequence"/>
</dbReference>
<evidence type="ECO:0000313" key="2">
    <source>
        <dbReference type="Proteomes" id="UP000307720"/>
    </source>
</evidence>
<name>A0AC61QUA2_9FIRM</name>
<keyword evidence="2" id="KW-1185">Reference proteome</keyword>
<protein>
    <submittedName>
        <fullName evidence="1">Uncharacterized protein</fullName>
    </submittedName>
</protein>
<evidence type="ECO:0000313" key="1">
    <source>
        <dbReference type="EMBL" id="TGX94991.1"/>
    </source>
</evidence>
<proteinExistence type="predicted"/>
<organism evidence="1 2">
    <name type="scientific">Hominisplanchenecus murintestinalis</name>
    <dbReference type="NCBI Taxonomy" id="2941517"/>
    <lineage>
        <taxon>Bacteria</taxon>
        <taxon>Bacillati</taxon>
        <taxon>Bacillota</taxon>
        <taxon>Clostridia</taxon>
        <taxon>Lachnospirales</taxon>
        <taxon>Lachnospiraceae</taxon>
        <taxon>Hominisplanchenecus</taxon>
    </lineage>
</organism>
<reference evidence="1" key="1">
    <citation type="submission" date="2019-04" db="EMBL/GenBank/DDBJ databases">
        <title>Microbes associate with the intestines of laboratory mice.</title>
        <authorList>
            <person name="Navarre W."/>
            <person name="Wong E."/>
            <person name="Huang K."/>
            <person name="Tropini C."/>
            <person name="Ng K."/>
            <person name="Yu B."/>
        </authorList>
    </citation>
    <scope>NUCLEOTIDE SEQUENCE</scope>
    <source>
        <strain evidence="1">NM72_1-8</strain>
    </source>
</reference>